<feature type="compositionally biased region" description="Basic and acidic residues" evidence="3">
    <location>
        <begin position="35"/>
        <end position="46"/>
    </location>
</feature>
<feature type="region of interest" description="Disordered" evidence="3">
    <location>
        <begin position="554"/>
        <end position="575"/>
    </location>
</feature>
<feature type="compositionally biased region" description="Polar residues" evidence="3">
    <location>
        <begin position="256"/>
        <end position="274"/>
    </location>
</feature>
<evidence type="ECO:0000256" key="2">
    <source>
        <dbReference type="ARBA" id="ARBA00022658"/>
    </source>
</evidence>
<protein>
    <recommendedName>
        <fullName evidence="10">DH domain-containing protein</fullName>
    </recommendedName>
</protein>
<keyword evidence="9" id="KW-1185">Reference proteome</keyword>
<feature type="domain" description="PH" evidence="4">
    <location>
        <begin position="819"/>
        <end position="955"/>
    </location>
</feature>
<dbReference type="InterPro" id="IPR001849">
    <property type="entry name" value="PH_domain"/>
</dbReference>
<feature type="compositionally biased region" description="Pro residues" evidence="3">
    <location>
        <begin position="146"/>
        <end position="158"/>
    </location>
</feature>
<dbReference type="OrthoDB" id="2272012at2759"/>
<feature type="compositionally biased region" description="Polar residues" evidence="3">
    <location>
        <begin position="283"/>
        <end position="295"/>
    </location>
</feature>
<dbReference type="InParanoid" id="G7DXE5"/>
<dbReference type="Gene3D" id="1.10.10.10">
    <property type="entry name" value="Winged helix-like DNA-binding domain superfamily/Winged helix DNA-binding domain"/>
    <property type="match status" value="1"/>
</dbReference>
<evidence type="ECO:0000259" key="4">
    <source>
        <dbReference type="PROSITE" id="PS50003"/>
    </source>
</evidence>
<feature type="domain" description="CNH" evidence="7">
    <location>
        <begin position="1000"/>
        <end position="1306"/>
    </location>
</feature>
<dbReference type="GO" id="GO:0005085">
    <property type="term" value="F:guanyl-nucleotide exchange factor activity"/>
    <property type="evidence" value="ECO:0007669"/>
    <property type="project" value="UniProtKB-KW"/>
</dbReference>
<dbReference type="PROSITE" id="PS50003">
    <property type="entry name" value="PH_DOMAIN"/>
    <property type="match status" value="1"/>
</dbReference>
<evidence type="ECO:0000259" key="6">
    <source>
        <dbReference type="PROSITE" id="PS50186"/>
    </source>
</evidence>
<dbReference type="STRING" id="764103.G7DXE5"/>
<dbReference type="HOGENOM" id="CLU_257735_0_0_1"/>
<dbReference type="Gene3D" id="1.20.900.10">
    <property type="entry name" value="Dbl homology (DH) domain"/>
    <property type="match status" value="1"/>
</dbReference>
<dbReference type="PANTHER" id="PTHR46572:SF1">
    <property type="entry name" value="RHO1 GUANINE NUCLEOTIDE EXCHANGE FACTOR TUS1"/>
    <property type="match status" value="1"/>
</dbReference>
<feature type="compositionally biased region" description="Basic and acidic residues" evidence="3">
    <location>
        <begin position="565"/>
        <end position="575"/>
    </location>
</feature>
<reference evidence="8 9" key="1">
    <citation type="journal article" date="2011" name="J. Gen. Appl. Microbiol.">
        <title>Draft genome sequencing of the enigmatic basidiomycete Mixia osmundae.</title>
        <authorList>
            <person name="Nishida H."/>
            <person name="Nagatsuka Y."/>
            <person name="Sugiyama J."/>
        </authorList>
    </citation>
    <scope>NUCLEOTIDE SEQUENCE [LARGE SCALE GENOMIC DNA]</scope>
    <source>
        <strain evidence="9">CBS 9802 / IAM 14324 / JCM 22182 / KY 12970</strain>
    </source>
</reference>
<feature type="compositionally biased region" description="Polar residues" evidence="3">
    <location>
        <begin position="199"/>
        <end position="223"/>
    </location>
</feature>
<keyword evidence="1" id="KW-0597">Phosphoprotein</keyword>
<dbReference type="Gene3D" id="2.30.29.30">
    <property type="entry name" value="Pleckstrin-homology domain (PH domain)/Phosphotyrosine-binding domain (PTB)"/>
    <property type="match status" value="1"/>
</dbReference>
<dbReference type="EMBL" id="BABT02000061">
    <property type="protein sequence ID" value="GAA95255.1"/>
    <property type="molecule type" value="Genomic_DNA"/>
</dbReference>
<feature type="domain" description="DEP" evidence="6">
    <location>
        <begin position="402"/>
        <end position="481"/>
    </location>
</feature>
<reference evidence="8 9" key="2">
    <citation type="journal article" date="2012" name="Open Biol.">
        <title>Characteristics of nucleosomes and linker DNA regions on the genome of the basidiomycete Mixia osmundae revealed by mono- and dinucleosome mapping.</title>
        <authorList>
            <person name="Nishida H."/>
            <person name="Kondo S."/>
            <person name="Matsumoto T."/>
            <person name="Suzuki Y."/>
            <person name="Yoshikawa H."/>
            <person name="Taylor T.D."/>
            <person name="Sugiyama J."/>
        </authorList>
    </citation>
    <scope>NUCLEOTIDE SEQUENCE [LARGE SCALE GENOMIC DNA]</scope>
    <source>
        <strain evidence="9">CBS 9802 / IAM 14324 / JCM 22182 / KY 12970</strain>
    </source>
</reference>
<name>G7DXE5_MIXOS</name>
<evidence type="ECO:0000313" key="8">
    <source>
        <dbReference type="EMBL" id="GAA95255.1"/>
    </source>
</evidence>
<evidence type="ECO:0008006" key="10">
    <source>
        <dbReference type="Google" id="ProtNLM"/>
    </source>
</evidence>
<dbReference type="PANTHER" id="PTHR46572">
    <property type="entry name" value="RHO1 GDP-GTP EXCHANGE PROTEIN 1-RELATED"/>
    <property type="match status" value="1"/>
</dbReference>
<dbReference type="SMART" id="SM00233">
    <property type="entry name" value="PH"/>
    <property type="match status" value="1"/>
</dbReference>
<dbReference type="InterPro" id="IPR035899">
    <property type="entry name" value="DBL_dom_sf"/>
</dbReference>
<dbReference type="InterPro" id="IPR041675">
    <property type="entry name" value="PH_5"/>
</dbReference>
<dbReference type="eggNOG" id="KOG4305">
    <property type="taxonomic scope" value="Eukaryota"/>
</dbReference>
<evidence type="ECO:0000256" key="3">
    <source>
        <dbReference type="SAM" id="MobiDB-lite"/>
    </source>
</evidence>
<organism evidence="8 9">
    <name type="scientific">Mixia osmundae (strain CBS 9802 / IAM 14324 / JCM 22182 / KY 12970)</name>
    <dbReference type="NCBI Taxonomy" id="764103"/>
    <lineage>
        <taxon>Eukaryota</taxon>
        <taxon>Fungi</taxon>
        <taxon>Dikarya</taxon>
        <taxon>Basidiomycota</taxon>
        <taxon>Pucciniomycotina</taxon>
        <taxon>Mixiomycetes</taxon>
        <taxon>Mixiales</taxon>
        <taxon>Mixiaceae</taxon>
        <taxon>Mixia</taxon>
    </lineage>
</organism>
<dbReference type="InterPro" id="IPR000591">
    <property type="entry name" value="DEP_dom"/>
</dbReference>
<dbReference type="PROSITE" id="PS50219">
    <property type="entry name" value="CNH"/>
    <property type="match status" value="1"/>
</dbReference>
<evidence type="ECO:0000259" key="5">
    <source>
        <dbReference type="PROSITE" id="PS50010"/>
    </source>
</evidence>
<feature type="region of interest" description="Disordered" evidence="3">
    <location>
        <begin position="1"/>
        <end position="333"/>
    </location>
</feature>
<dbReference type="InterPro" id="IPR052233">
    <property type="entry name" value="Rho-type_GEFs"/>
</dbReference>
<feature type="compositionally biased region" description="Basic and acidic residues" evidence="3">
    <location>
        <begin position="299"/>
        <end position="310"/>
    </location>
</feature>
<dbReference type="InterPro" id="IPR036388">
    <property type="entry name" value="WH-like_DNA-bd_sf"/>
</dbReference>
<evidence type="ECO:0000256" key="1">
    <source>
        <dbReference type="ARBA" id="ARBA00022553"/>
    </source>
</evidence>
<dbReference type="SMART" id="SM00036">
    <property type="entry name" value="CNH"/>
    <property type="match status" value="1"/>
</dbReference>
<dbReference type="RefSeq" id="XP_014569879.1">
    <property type="nucleotide sequence ID" value="XM_014714393.1"/>
</dbReference>
<sequence>MADSDYAASHHAYHPTRGGSHDDSSARPPLATRGSRPERTSSRNHLDLNPSEASYSSHPAKGSFPVRSAYDGADTRRAMVEQEQRLQELYAHFGPLPDNSSSSNSSSRPFPSQPTSPDGPEADPARSRPAPRANGVRRLPERPSLPSLPLPGLPPIPSSPVQQEHVQYASRARISASPRPLPVVPSTSSNRVPTPPTAWPTSRTNSDYSFPTSNGTPASSDPTGQVPFPQPRPARPRTTPKRSSQLSDSSEHHQRTPSTAFSRQSTDTTTSSGWRHSLDRGSETSLSARSTTTLGSYRESTKSPEVDRQRSSSTMRQGAHPDWPDTPGFDAQLQSTSFRPEVNSSGSYRHDSLRPQDAFAASQRIPLRHQASSFFAQSEVSFGGNTASPPHAAMLSSVARYVLDNTPLKENVRRSIPYPSSFTGTDLVTTLLAILPEHESGDRKAATLLARELHAQLFFFEVQDNGMTLHDSEREVYTFGETMPTISGQEENPYAAPGREAADHFATELPTAVLTAYLGCYSPFCGRDLTGADTLFACYSPSCPNNPARRIGVKRKASSGSLAQSKEERRDEDREWPELVQASVREALNKTEIERQCNIHELIRLESNYQRELGSIQTVFVDALVKEEPPIIPKDRLPRFLEDVWGGIEAVREQSAVYLDALKTRQQEQWPVLRAIGDVVLDAALAWAQAYLSWIVYQPMAEVFWRQEKADNPAFDRFLTSFPSRIPGRHEFRDLHFRAIPHLQRIKLSLETIQKHTAPENPDVDNVAAAIEVISRQLQECDAGVALTNAKIEKQVLARGLIDRNGNSVDLGVLNPTRQLIRRGRMLRKPEGINDWSELHAVLFDHCFVLTKERRRGSRSTFTIWRRPLPLEMLVVSGFTEPPVSRSTGFSLRAITGGTDRSTPQPGYTPATGDERLVYPITFRYLGRHGGTFVLFVDSPTQRADWQSSLTEATRARELMCDQTKVIEPFVMSDQTFVTKAPPVELARSHGTKSGSKVPYGAPTCSTPFTIASGRQLVAIGNRDGLWIGLRHDPTSLRLVAHLHDITQCAVLQEFGLMVLLAHKKLYAYAISALVPSGSNSDAPLEPQHLSGNRDVAFFDVGKTNGQTLVIYVKKSSGQSVFKALAPVPMSSRTQSRGVLRRKAEWFTVYKDFFLPAEAYSILFLRSQLAIVCARGFELMDMKVEPLRATSFPEWSQLRADHRAMELQARCSNSRALGMFKISPAVFLFCYSDLAFYTDKHGDPLPDRYKDIIDWECEPRAVAYQAPFILAFDVNVIEVRHAESGQLLQVIKGKEFACLYNAQASLSTQQPESGSRVDEGAAHVHAALNIGNHFAIVEFAPTGHARQHYV</sequence>
<dbReference type="Proteomes" id="UP000009131">
    <property type="component" value="Unassembled WGS sequence"/>
</dbReference>
<dbReference type="SUPFAM" id="SSF48065">
    <property type="entry name" value="DBL homology domain (DH-domain)"/>
    <property type="match status" value="1"/>
</dbReference>
<dbReference type="OMA" id="EHYLLCY"/>
<keyword evidence="2" id="KW-0344">Guanine-nucleotide releasing factor</keyword>
<accession>G7DXE5</accession>
<comment type="caution">
    <text evidence="8">The sequence shown here is derived from an EMBL/GenBank/DDBJ whole genome shotgun (WGS) entry which is preliminary data.</text>
</comment>
<dbReference type="SMART" id="SM00325">
    <property type="entry name" value="RhoGEF"/>
    <property type="match status" value="1"/>
</dbReference>
<evidence type="ECO:0000259" key="7">
    <source>
        <dbReference type="PROSITE" id="PS50219"/>
    </source>
</evidence>
<dbReference type="PROSITE" id="PS50186">
    <property type="entry name" value="DEP"/>
    <property type="match status" value="1"/>
</dbReference>
<gene>
    <name evidence="8" type="primary">Mo01911</name>
    <name evidence="8" type="ORF">E5Q_01911</name>
</gene>
<dbReference type="GO" id="GO:0035556">
    <property type="term" value="P:intracellular signal transduction"/>
    <property type="evidence" value="ECO:0007669"/>
    <property type="project" value="InterPro"/>
</dbReference>
<dbReference type="InterPro" id="IPR001180">
    <property type="entry name" value="CNH_dom"/>
</dbReference>
<evidence type="ECO:0000313" key="9">
    <source>
        <dbReference type="Proteomes" id="UP000009131"/>
    </source>
</evidence>
<dbReference type="PROSITE" id="PS50010">
    <property type="entry name" value="DH_2"/>
    <property type="match status" value="1"/>
</dbReference>
<feature type="domain" description="DH" evidence="5">
    <location>
        <begin position="594"/>
        <end position="784"/>
    </location>
</feature>
<dbReference type="InterPro" id="IPR011993">
    <property type="entry name" value="PH-like_dom_sf"/>
</dbReference>
<dbReference type="InterPro" id="IPR000219">
    <property type="entry name" value="DH_dom"/>
</dbReference>
<proteinExistence type="predicted"/>
<dbReference type="Pfam" id="PF00780">
    <property type="entry name" value="CNH"/>
    <property type="match status" value="1"/>
</dbReference>
<dbReference type="SUPFAM" id="SSF50729">
    <property type="entry name" value="PH domain-like"/>
    <property type="match status" value="1"/>
</dbReference>
<dbReference type="SMART" id="SM00049">
    <property type="entry name" value="DEP"/>
    <property type="match status" value="1"/>
</dbReference>
<dbReference type="Pfam" id="PF00621">
    <property type="entry name" value="RhoGEF"/>
    <property type="match status" value="1"/>
</dbReference>
<feature type="compositionally biased region" description="Basic and acidic residues" evidence="3">
    <location>
        <begin position="73"/>
        <end position="86"/>
    </location>
</feature>
<dbReference type="Pfam" id="PF15405">
    <property type="entry name" value="PH_5"/>
    <property type="match status" value="1"/>
</dbReference>